<dbReference type="Proteomes" id="UP000015241">
    <property type="component" value="Unassembled WGS sequence"/>
</dbReference>
<name>S8E7I9_FOMSC</name>
<organism evidence="1 2">
    <name type="scientific">Fomitopsis schrenkii</name>
    <name type="common">Brown rot fungus</name>
    <dbReference type="NCBI Taxonomy" id="2126942"/>
    <lineage>
        <taxon>Eukaryota</taxon>
        <taxon>Fungi</taxon>
        <taxon>Dikarya</taxon>
        <taxon>Basidiomycota</taxon>
        <taxon>Agaricomycotina</taxon>
        <taxon>Agaricomycetes</taxon>
        <taxon>Polyporales</taxon>
        <taxon>Fomitopsis</taxon>
    </lineage>
</organism>
<dbReference type="OrthoDB" id="5570013at2759"/>
<dbReference type="InParanoid" id="S8E7I9"/>
<sequence length="315" mass="33917">MSGHHIKVDVAAYSDDWLGFERAARICQTTPHVTETGYTSEGFLISADPARLSEDRTAFDIVVRLPAPTWTSQPLLLPNVSASLYGFNILVDNMDGFVIFDSVFMRSMGKPIHIGSMHANNVRLQNWNGEIAGALTSSNRIDLYAHNGAVSVNASLLAGRDHGNTHAETPTVIVTTINGAIKADVNLLSGPRATTTIVPAYKTIFHTNDAPLIVAYPAAPEHHNLTLFASNSHAPTTLRLPESFVGGLALRSPSPYRRPVVHFDEGTDKRGRTLQVTSMGDDLMTARVASRGGVHELQGGSVDARAIDGALDLFL</sequence>
<dbReference type="STRING" id="743788.S8E7I9"/>
<gene>
    <name evidence="1" type="ORF">FOMPIDRAFT_86147</name>
</gene>
<dbReference type="AlphaFoldDB" id="S8E7I9"/>
<protein>
    <submittedName>
        <fullName evidence="1">Uncharacterized protein</fullName>
    </submittedName>
</protein>
<accession>S8E7I9</accession>
<keyword evidence="2" id="KW-1185">Reference proteome</keyword>
<evidence type="ECO:0000313" key="2">
    <source>
        <dbReference type="Proteomes" id="UP000015241"/>
    </source>
</evidence>
<reference evidence="1 2" key="1">
    <citation type="journal article" date="2012" name="Science">
        <title>The Paleozoic origin of enzymatic lignin decomposition reconstructed from 31 fungal genomes.</title>
        <authorList>
            <person name="Floudas D."/>
            <person name="Binder M."/>
            <person name="Riley R."/>
            <person name="Barry K."/>
            <person name="Blanchette R.A."/>
            <person name="Henrissat B."/>
            <person name="Martinez A.T."/>
            <person name="Otillar R."/>
            <person name="Spatafora J.W."/>
            <person name="Yadav J.S."/>
            <person name="Aerts A."/>
            <person name="Benoit I."/>
            <person name="Boyd A."/>
            <person name="Carlson A."/>
            <person name="Copeland A."/>
            <person name="Coutinho P.M."/>
            <person name="de Vries R.P."/>
            <person name="Ferreira P."/>
            <person name="Findley K."/>
            <person name="Foster B."/>
            <person name="Gaskell J."/>
            <person name="Glotzer D."/>
            <person name="Gorecki P."/>
            <person name="Heitman J."/>
            <person name="Hesse C."/>
            <person name="Hori C."/>
            <person name="Igarashi K."/>
            <person name="Jurgens J.A."/>
            <person name="Kallen N."/>
            <person name="Kersten P."/>
            <person name="Kohler A."/>
            <person name="Kuees U."/>
            <person name="Kumar T.K.A."/>
            <person name="Kuo A."/>
            <person name="LaButti K."/>
            <person name="Larrondo L.F."/>
            <person name="Lindquist E."/>
            <person name="Ling A."/>
            <person name="Lombard V."/>
            <person name="Lucas S."/>
            <person name="Lundell T."/>
            <person name="Martin R."/>
            <person name="McLaughlin D.J."/>
            <person name="Morgenstern I."/>
            <person name="Morin E."/>
            <person name="Murat C."/>
            <person name="Nagy L.G."/>
            <person name="Nolan M."/>
            <person name="Ohm R.A."/>
            <person name="Patyshakuliyeva A."/>
            <person name="Rokas A."/>
            <person name="Ruiz-Duenas F.J."/>
            <person name="Sabat G."/>
            <person name="Salamov A."/>
            <person name="Samejima M."/>
            <person name="Schmutz J."/>
            <person name="Slot J.C."/>
            <person name="St John F."/>
            <person name="Stenlid J."/>
            <person name="Sun H."/>
            <person name="Sun S."/>
            <person name="Syed K."/>
            <person name="Tsang A."/>
            <person name="Wiebenga A."/>
            <person name="Young D."/>
            <person name="Pisabarro A."/>
            <person name="Eastwood D.C."/>
            <person name="Martin F."/>
            <person name="Cullen D."/>
            <person name="Grigoriev I.V."/>
            <person name="Hibbett D.S."/>
        </authorList>
    </citation>
    <scope>NUCLEOTIDE SEQUENCE</scope>
    <source>
        <strain evidence="2">FP-58527</strain>
    </source>
</reference>
<evidence type="ECO:0000313" key="1">
    <source>
        <dbReference type="EMBL" id="EPT01007.1"/>
    </source>
</evidence>
<proteinExistence type="predicted"/>
<dbReference type="EMBL" id="KE504145">
    <property type="protein sequence ID" value="EPT01007.1"/>
    <property type="molecule type" value="Genomic_DNA"/>
</dbReference>
<dbReference type="HOGENOM" id="CLU_882891_0_0_1"/>